<evidence type="ECO:0000313" key="7">
    <source>
        <dbReference type="EMBL" id="CAD6197851.1"/>
    </source>
</evidence>
<dbReference type="CDD" id="cd09074">
    <property type="entry name" value="INPP5c"/>
    <property type="match status" value="1"/>
</dbReference>
<dbReference type="SMART" id="SM00128">
    <property type="entry name" value="IPPc"/>
    <property type="match status" value="1"/>
</dbReference>
<dbReference type="SMART" id="SM00324">
    <property type="entry name" value="RhoGAP"/>
    <property type="match status" value="1"/>
</dbReference>
<dbReference type="GO" id="GO:0046856">
    <property type="term" value="P:phosphatidylinositol dephosphorylation"/>
    <property type="evidence" value="ECO:0007669"/>
    <property type="project" value="InterPro"/>
</dbReference>
<dbReference type="Proteomes" id="UP000835052">
    <property type="component" value="Unassembled WGS sequence"/>
</dbReference>
<dbReference type="SUPFAM" id="SSF56219">
    <property type="entry name" value="DNase I-like"/>
    <property type="match status" value="1"/>
</dbReference>
<reference evidence="7" key="1">
    <citation type="submission" date="2020-10" db="EMBL/GenBank/DDBJ databases">
        <authorList>
            <person name="Kikuchi T."/>
        </authorList>
    </citation>
    <scope>NUCLEOTIDE SEQUENCE</scope>
    <source>
        <strain evidence="7">NKZ352</strain>
    </source>
</reference>
<keyword evidence="3" id="KW-0967">Endosome</keyword>
<dbReference type="GO" id="GO:0007165">
    <property type="term" value="P:signal transduction"/>
    <property type="evidence" value="ECO:0007669"/>
    <property type="project" value="InterPro"/>
</dbReference>
<dbReference type="InterPro" id="IPR036691">
    <property type="entry name" value="Endo/exonu/phosph_ase_sf"/>
</dbReference>
<dbReference type="EMBL" id="CAJGYM010000107">
    <property type="protein sequence ID" value="CAD6197851.1"/>
    <property type="molecule type" value="Genomic_DNA"/>
</dbReference>
<protein>
    <recommendedName>
        <fullName evidence="9">Rho-GAP domain-containing protein</fullName>
    </recommendedName>
</protein>
<accession>A0A8S1HPQ8</accession>
<proteinExistence type="predicted"/>
<evidence type="ECO:0000256" key="3">
    <source>
        <dbReference type="ARBA" id="ARBA00022753"/>
    </source>
</evidence>
<dbReference type="Gene3D" id="2.60.40.10">
    <property type="entry name" value="Immunoglobulins"/>
    <property type="match status" value="1"/>
</dbReference>
<evidence type="ECO:0000256" key="2">
    <source>
        <dbReference type="ARBA" id="ARBA00004580"/>
    </source>
</evidence>
<dbReference type="InterPro" id="IPR013783">
    <property type="entry name" value="Ig-like_fold"/>
</dbReference>
<keyword evidence="4" id="KW-0968">Cytoplasmic vesicle</keyword>
<organism evidence="7 8">
    <name type="scientific">Caenorhabditis auriculariae</name>
    <dbReference type="NCBI Taxonomy" id="2777116"/>
    <lineage>
        <taxon>Eukaryota</taxon>
        <taxon>Metazoa</taxon>
        <taxon>Ecdysozoa</taxon>
        <taxon>Nematoda</taxon>
        <taxon>Chromadorea</taxon>
        <taxon>Rhabditida</taxon>
        <taxon>Rhabditina</taxon>
        <taxon>Rhabditomorpha</taxon>
        <taxon>Rhabditoidea</taxon>
        <taxon>Rhabditidae</taxon>
        <taxon>Peloderinae</taxon>
        <taxon>Caenorhabditis</taxon>
    </lineage>
</organism>
<evidence type="ECO:0000259" key="5">
    <source>
        <dbReference type="SMART" id="SM00128"/>
    </source>
</evidence>
<dbReference type="Gene3D" id="1.10.555.10">
    <property type="entry name" value="Rho GTPase activation protein"/>
    <property type="match status" value="1"/>
</dbReference>
<sequence length="693" mass="78761">MTFYMAPASSAANRNVYVAGRDSNVDEVMRSWEHKYCTYKEAKICISTFNVNGRSPPPILPGWFPSETGDISDIYAIGLQEMDLSVGTYIIDNTKKMEEWIDCMRKSLPGGEIAFEVIATMRLVGIFVAIFQWRGSHLKISHVSTNYMATGISVLMNKLGNKGGVAISLKINDTWVCFINSHFAAGNNELERRNQDFRDISHIRFANGMRTIYDHDVIFWFGDLNYRLSTEYMGISNEQVRIMASSNDFSSLLKYDQLREQMQRRLVFDGFVEPATFSFRPTYKYDVGTNIWDTSEKGRVPAWTDRILYWKAEDSIKIENKLMESVQSISISDHKPVRGFFRLGVKKIDEAKANQIYEEACREADRKANELLPQVKLSQTEIDFGEVKYLEPTTRQITVNNIGKSQVRFNFEITPLGKANQSISAEWLQVTPPHYVIPKGQSTQISLTVSIDSKEARKLHEKAKSSQLQDILVLHLEHGRDHFIPVTAKYSPKCFGVSIDQLLANKKTGDEVSEDDTCPKDLPREIFRLVDALRRRGVASLNLAESTDNTDFIQIRNALESGHPTDLTLLQVSSFALYSALIRLIDTLTEPVIPSGMDGIIHYEFIGVNRDARALWTAVSVLPPANRAIVEYIALMLHEFISQNAAIREQLPLWAERLFRYPPQTATLLSAPDPRVVALQTLCEYRRDAVFLF</sequence>
<feature type="domain" description="Inositol polyphosphate-related phosphatase" evidence="5">
    <location>
        <begin position="40"/>
        <end position="349"/>
    </location>
</feature>
<comment type="caution">
    <text evidence="7">The sequence shown here is derived from an EMBL/GenBank/DDBJ whole genome shotgun (WGS) entry which is preliminary data.</text>
</comment>
<dbReference type="InterPro" id="IPR046985">
    <property type="entry name" value="IP5"/>
</dbReference>
<evidence type="ECO:0000256" key="1">
    <source>
        <dbReference type="ARBA" id="ARBA00004146"/>
    </source>
</evidence>
<feature type="domain" description="Rho-GAP" evidence="6">
    <location>
        <begin position="520"/>
        <end position="687"/>
    </location>
</feature>
<dbReference type="PANTHER" id="PTHR11200:SF300">
    <property type="entry name" value="TYPE II INOSITOL 1,4,5-TRISPHOSPHATE 5-PHOSPHATASE"/>
    <property type="match status" value="1"/>
</dbReference>
<dbReference type="SUPFAM" id="SSF48350">
    <property type="entry name" value="GTPase activation domain, GAP"/>
    <property type="match status" value="1"/>
</dbReference>
<dbReference type="InterPro" id="IPR048869">
    <property type="entry name" value="OCRL-1_2_ASH"/>
</dbReference>
<dbReference type="PANTHER" id="PTHR11200">
    <property type="entry name" value="INOSITOL 5-PHOSPHATASE"/>
    <property type="match status" value="1"/>
</dbReference>
<dbReference type="GO" id="GO:0004439">
    <property type="term" value="F:phosphatidylinositol-4,5-bisphosphate 5-phosphatase activity"/>
    <property type="evidence" value="ECO:0007669"/>
    <property type="project" value="TreeGrafter"/>
</dbReference>
<name>A0A8S1HPQ8_9PELO</name>
<gene>
    <name evidence="7" type="ORF">CAUJ_LOCUS13758</name>
</gene>
<comment type="subcellular location">
    <subcellularLocation>
        <location evidence="2">Cytoplasmic vesicle</location>
        <location evidence="2">Phagosome membrane</location>
    </subcellularLocation>
    <subcellularLocation>
        <location evidence="1">Early endosome membrane</location>
    </subcellularLocation>
</comment>
<dbReference type="Pfam" id="PF21310">
    <property type="entry name" value="OCRL-like_ASH"/>
    <property type="match status" value="1"/>
</dbReference>
<dbReference type="InterPro" id="IPR000300">
    <property type="entry name" value="IPPc"/>
</dbReference>
<dbReference type="GO" id="GO:0030670">
    <property type="term" value="C:phagocytic vesicle membrane"/>
    <property type="evidence" value="ECO:0007669"/>
    <property type="project" value="UniProtKB-SubCell"/>
</dbReference>
<evidence type="ECO:0008006" key="9">
    <source>
        <dbReference type="Google" id="ProtNLM"/>
    </source>
</evidence>
<dbReference type="InterPro" id="IPR000198">
    <property type="entry name" value="RhoGAP_dom"/>
</dbReference>
<evidence type="ECO:0000259" key="6">
    <source>
        <dbReference type="SMART" id="SM00324"/>
    </source>
</evidence>
<dbReference type="Pfam" id="PF22669">
    <property type="entry name" value="Exo_endo_phos2"/>
    <property type="match status" value="1"/>
</dbReference>
<dbReference type="InterPro" id="IPR008936">
    <property type="entry name" value="Rho_GTPase_activation_prot"/>
</dbReference>
<evidence type="ECO:0000313" key="8">
    <source>
        <dbReference type="Proteomes" id="UP000835052"/>
    </source>
</evidence>
<dbReference type="OrthoDB" id="7862313at2759"/>
<dbReference type="GO" id="GO:0031901">
    <property type="term" value="C:early endosome membrane"/>
    <property type="evidence" value="ECO:0007669"/>
    <property type="project" value="UniProtKB-SubCell"/>
</dbReference>
<evidence type="ECO:0000256" key="4">
    <source>
        <dbReference type="ARBA" id="ARBA00023329"/>
    </source>
</evidence>
<dbReference type="Gene3D" id="3.60.10.10">
    <property type="entry name" value="Endonuclease/exonuclease/phosphatase"/>
    <property type="match status" value="1"/>
</dbReference>
<dbReference type="AlphaFoldDB" id="A0A8S1HPQ8"/>
<keyword evidence="8" id="KW-1185">Reference proteome</keyword>